<evidence type="ECO:0000256" key="1">
    <source>
        <dbReference type="ARBA" id="ARBA00004651"/>
    </source>
</evidence>
<evidence type="ECO:0000256" key="6">
    <source>
        <dbReference type="SAM" id="Phobius"/>
    </source>
</evidence>
<feature type="transmembrane region" description="Helical" evidence="6">
    <location>
        <begin position="7"/>
        <end position="26"/>
    </location>
</feature>
<dbReference type="InterPro" id="IPR051461">
    <property type="entry name" value="UPF0750_membrane"/>
</dbReference>
<reference evidence="8" key="1">
    <citation type="journal article" date="2021" name="PeerJ">
        <title>Extensive microbial diversity within the chicken gut microbiome revealed by metagenomics and culture.</title>
        <authorList>
            <person name="Gilroy R."/>
            <person name="Ravi A."/>
            <person name="Getino M."/>
            <person name="Pursley I."/>
            <person name="Horton D.L."/>
            <person name="Alikhan N.F."/>
            <person name="Baker D."/>
            <person name="Gharbi K."/>
            <person name="Hall N."/>
            <person name="Watson M."/>
            <person name="Adriaenssens E.M."/>
            <person name="Foster-Nyarko E."/>
            <person name="Jarju S."/>
            <person name="Secka A."/>
            <person name="Antonio M."/>
            <person name="Oren A."/>
            <person name="Chaudhuri R.R."/>
            <person name="La Ragione R."/>
            <person name="Hildebrand F."/>
            <person name="Pallen M.J."/>
        </authorList>
    </citation>
    <scope>NUCLEOTIDE SEQUENCE</scope>
    <source>
        <strain evidence="8">MalCec1-1739</strain>
    </source>
</reference>
<comment type="subcellular location">
    <subcellularLocation>
        <location evidence="1">Cell membrane</location>
        <topology evidence="1">Multi-pass membrane protein</topology>
    </subcellularLocation>
</comment>
<feature type="transmembrane region" description="Helical" evidence="6">
    <location>
        <begin position="107"/>
        <end position="127"/>
    </location>
</feature>
<sequence>MAEAKDYLFITFGLLVYSFGWAGFLIPNRITTGGVTGISAIVEYATGFPMQNTYVIINIVLLVFALRFVGWKFCLKTIYGTIVLYLFLNLLRALITNRYGSLVGDEPFMACMIGAILCGVGLGLAFSHNGSTGGTDIIAAIVNKYKNIPFGRMTMLCDVCIISSSAFIPDYTVQKVMFAFCTLVIVGFSVDYVVNSVRQSVQFLIFSKDYEQIADAVIARAHRGVTVLDGHGWYSKKPVKVIVVLAKRSESNNIFRLVKSIDPNAFVSQSAVIGVFGQGFDKIKA</sequence>
<dbReference type="GO" id="GO:0005886">
    <property type="term" value="C:plasma membrane"/>
    <property type="evidence" value="ECO:0007669"/>
    <property type="project" value="UniProtKB-SubCell"/>
</dbReference>
<keyword evidence="2" id="KW-1003">Cell membrane</keyword>
<organism evidence="8 9">
    <name type="scientific">Candidatus Avibacteroides avistercoris</name>
    <dbReference type="NCBI Taxonomy" id="2840690"/>
    <lineage>
        <taxon>Bacteria</taxon>
        <taxon>Pseudomonadati</taxon>
        <taxon>Bacteroidota</taxon>
        <taxon>Bacteroidia</taxon>
        <taxon>Bacteroidales</taxon>
        <taxon>Bacteroidaceae</taxon>
        <taxon>Bacteroidaceae incertae sedis</taxon>
        <taxon>Candidatus Avibacteroides</taxon>
    </lineage>
</organism>
<feature type="transmembrane region" description="Helical" evidence="6">
    <location>
        <begin position="77"/>
        <end position="95"/>
    </location>
</feature>
<keyword evidence="4 6" id="KW-1133">Transmembrane helix</keyword>
<evidence type="ECO:0000256" key="5">
    <source>
        <dbReference type="ARBA" id="ARBA00023136"/>
    </source>
</evidence>
<dbReference type="EMBL" id="DWUP01000013">
    <property type="protein sequence ID" value="HJD52250.1"/>
    <property type="molecule type" value="Genomic_DNA"/>
</dbReference>
<keyword evidence="3 6" id="KW-0812">Transmembrane</keyword>
<evidence type="ECO:0000313" key="8">
    <source>
        <dbReference type="EMBL" id="HJD52250.1"/>
    </source>
</evidence>
<protein>
    <submittedName>
        <fullName evidence="8">YitT family protein</fullName>
    </submittedName>
</protein>
<evidence type="ECO:0000259" key="7">
    <source>
        <dbReference type="Pfam" id="PF10035"/>
    </source>
</evidence>
<dbReference type="InterPro" id="IPR015867">
    <property type="entry name" value="N-reg_PII/ATP_PRibTrfase_C"/>
</dbReference>
<keyword evidence="5 6" id="KW-0472">Membrane</keyword>
<feature type="transmembrane region" description="Helical" evidence="6">
    <location>
        <begin position="148"/>
        <end position="168"/>
    </location>
</feature>
<evidence type="ECO:0000256" key="2">
    <source>
        <dbReference type="ARBA" id="ARBA00022475"/>
    </source>
</evidence>
<dbReference type="PIRSF" id="PIRSF006483">
    <property type="entry name" value="Membrane_protein_YitT"/>
    <property type="match status" value="1"/>
</dbReference>
<dbReference type="AlphaFoldDB" id="A0A9D2ZTF8"/>
<name>A0A9D2ZTF8_9BACT</name>
<feature type="transmembrane region" description="Helical" evidence="6">
    <location>
        <begin position="174"/>
        <end position="194"/>
    </location>
</feature>
<gene>
    <name evidence="8" type="ORF">IAA93_00760</name>
</gene>
<dbReference type="PANTHER" id="PTHR33545:SF5">
    <property type="entry name" value="UPF0750 MEMBRANE PROTEIN YITT"/>
    <property type="match status" value="1"/>
</dbReference>
<dbReference type="Pfam" id="PF10035">
    <property type="entry name" value="DUF2179"/>
    <property type="match status" value="1"/>
</dbReference>
<dbReference type="InterPro" id="IPR003740">
    <property type="entry name" value="YitT"/>
</dbReference>
<dbReference type="CDD" id="cd16380">
    <property type="entry name" value="YitT_C"/>
    <property type="match status" value="1"/>
</dbReference>
<evidence type="ECO:0000256" key="3">
    <source>
        <dbReference type="ARBA" id="ARBA00022692"/>
    </source>
</evidence>
<dbReference type="InterPro" id="IPR019264">
    <property type="entry name" value="DUF2179"/>
</dbReference>
<accession>A0A9D2ZTF8</accession>
<dbReference type="Gene3D" id="3.30.70.120">
    <property type="match status" value="1"/>
</dbReference>
<feature type="domain" description="DUF2179" evidence="7">
    <location>
        <begin position="223"/>
        <end position="277"/>
    </location>
</feature>
<comment type="caution">
    <text evidence="8">The sequence shown here is derived from an EMBL/GenBank/DDBJ whole genome shotgun (WGS) entry which is preliminary data.</text>
</comment>
<evidence type="ECO:0000313" key="9">
    <source>
        <dbReference type="Proteomes" id="UP000787625"/>
    </source>
</evidence>
<dbReference type="PANTHER" id="PTHR33545">
    <property type="entry name" value="UPF0750 MEMBRANE PROTEIN YITT-RELATED"/>
    <property type="match status" value="1"/>
</dbReference>
<proteinExistence type="predicted"/>
<feature type="transmembrane region" description="Helical" evidence="6">
    <location>
        <begin position="53"/>
        <end position="70"/>
    </location>
</feature>
<evidence type="ECO:0000256" key="4">
    <source>
        <dbReference type="ARBA" id="ARBA00022989"/>
    </source>
</evidence>
<dbReference type="Proteomes" id="UP000787625">
    <property type="component" value="Unassembled WGS sequence"/>
</dbReference>
<dbReference type="Pfam" id="PF02588">
    <property type="entry name" value="YitT_membrane"/>
    <property type="match status" value="1"/>
</dbReference>
<reference evidence="8" key="2">
    <citation type="submission" date="2021-04" db="EMBL/GenBank/DDBJ databases">
        <authorList>
            <person name="Gilroy R."/>
        </authorList>
    </citation>
    <scope>NUCLEOTIDE SEQUENCE</scope>
    <source>
        <strain evidence="8">MalCec1-1739</strain>
    </source>
</reference>